<proteinExistence type="predicted"/>
<reference evidence="2" key="2">
    <citation type="journal article" date="2024" name="Plant">
        <title>Genomic evolution and insights into agronomic trait innovations of Sesamum species.</title>
        <authorList>
            <person name="Miao H."/>
            <person name="Wang L."/>
            <person name="Qu L."/>
            <person name="Liu H."/>
            <person name="Sun Y."/>
            <person name="Le M."/>
            <person name="Wang Q."/>
            <person name="Wei S."/>
            <person name="Zheng Y."/>
            <person name="Lin W."/>
            <person name="Duan Y."/>
            <person name="Cao H."/>
            <person name="Xiong S."/>
            <person name="Wang X."/>
            <person name="Wei L."/>
            <person name="Li C."/>
            <person name="Ma Q."/>
            <person name="Ju M."/>
            <person name="Zhao R."/>
            <person name="Li G."/>
            <person name="Mu C."/>
            <person name="Tian Q."/>
            <person name="Mei H."/>
            <person name="Zhang T."/>
            <person name="Gao T."/>
            <person name="Zhang H."/>
        </authorList>
    </citation>
    <scope>NUCLEOTIDE SEQUENCE</scope>
    <source>
        <strain evidence="2">KEN8</strain>
    </source>
</reference>
<protein>
    <submittedName>
        <fullName evidence="2">Uncharacterized protein</fullName>
    </submittedName>
</protein>
<organism evidence="2">
    <name type="scientific">Sesamum calycinum</name>
    <dbReference type="NCBI Taxonomy" id="2727403"/>
    <lineage>
        <taxon>Eukaryota</taxon>
        <taxon>Viridiplantae</taxon>
        <taxon>Streptophyta</taxon>
        <taxon>Embryophyta</taxon>
        <taxon>Tracheophyta</taxon>
        <taxon>Spermatophyta</taxon>
        <taxon>Magnoliopsida</taxon>
        <taxon>eudicotyledons</taxon>
        <taxon>Gunneridae</taxon>
        <taxon>Pentapetalae</taxon>
        <taxon>asterids</taxon>
        <taxon>lamiids</taxon>
        <taxon>Lamiales</taxon>
        <taxon>Pedaliaceae</taxon>
        <taxon>Sesamum</taxon>
    </lineage>
</organism>
<evidence type="ECO:0000313" key="2">
    <source>
        <dbReference type="EMBL" id="KAL0372526.1"/>
    </source>
</evidence>
<dbReference type="EMBL" id="JACGWM010000005">
    <property type="protein sequence ID" value="KAL0372526.1"/>
    <property type="molecule type" value="Genomic_DNA"/>
</dbReference>
<feature type="region of interest" description="Disordered" evidence="1">
    <location>
        <begin position="73"/>
        <end position="128"/>
    </location>
</feature>
<dbReference type="AlphaFoldDB" id="A0AAW2QY05"/>
<accession>A0AAW2QY05</accession>
<name>A0AAW2QY05_9LAMI</name>
<gene>
    <name evidence="2" type="ORF">Scaly_0934200</name>
</gene>
<feature type="compositionally biased region" description="Basic and acidic residues" evidence="1">
    <location>
        <begin position="117"/>
        <end position="126"/>
    </location>
</feature>
<reference evidence="2" key="1">
    <citation type="submission" date="2020-06" db="EMBL/GenBank/DDBJ databases">
        <authorList>
            <person name="Li T."/>
            <person name="Hu X."/>
            <person name="Zhang T."/>
            <person name="Song X."/>
            <person name="Zhang H."/>
            <person name="Dai N."/>
            <person name="Sheng W."/>
            <person name="Hou X."/>
            <person name="Wei L."/>
        </authorList>
    </citation>
    <scope>NUCLEOTIDE SEQUENCE</scope>
    <source>
        <strain evidence="2">KEN8</strain>
        <tissue evidence="2">Leaf</tissue>
    </source>
</reference>
<sequence length="233" mass="25614">MGALCCCFHVPDVQNNTGLDNSSSDDCLCPNCFFQNFINKHRHVFTRGQIRAISSSNQQASSLNSEMVLNYSSEVSESHDGPEPNAASSSYLEEQCIESSERQGKGTSRSRVQPEPVGHRDNKVDSKSVQGDRIVVSNCDAGSQRQNCGSESSLDDLSLAVKSTFANINPSPDDEDECPTCLEGVILCLLASLFLSCMFMHYGCMSTRRIRNESSPALLEQNDLERFLDKNVP</sequence>
<comment type="caution">
    <text evidence="2">The sequence shown here is derived from an EMBL/GenBank/DDBJ whole genome shotgun (WGS) entry which is preliminary data.</text>
</comment>
<evidence type="ECO:0000256" key="1">
    <source>
        <dbReference type="SAM" id="MobiDB-lite"/>
    </source>
</evidence>